<dbReference type="PROSITE" id="PS51186">
    <property type="entry name" value="GNAT"/>
    <property type="match status" value="1"/>
</dbReference>
<keyword evidence="3" id="KW-1185">Reference proteome</keyword>
<proteinExistence type="predicted"/>
<dbReference type="SUPFAM" id="SSF55729">
    <property type="entry name" value="Acyl-CoA N-acyltransferases (Nat)"/>
    <property type="match status" value="1"/>
</dbReference>
<dbReference type="EMBL" id="JBBCAQ010000022">
    <property type="protein sequence ID" value="KAK7590196.1"/>
    <property type="molecule type" value="Genomic_DNA"/>
</dbReference>
<name>A0AAN9TW86_9HEMI</name>
<sequence>MEGLPEITTTWKRPADIKFPTTWHRFETKSKDGRVYKIRIEDLTEERTGEAIDFLMKYYFPEEPLSVTSKILEDEISLMIYQYLLTQMIAQNISIIAVMDDDSPNPEIVGLQLLSVASKDDPELPEIPAEALNKKRKIYMDIRRNHNPFEILGSDLYLHEWGICVAPEYRRLGIALNILHTLTKIGEAYGLKGTMIMFTRTESQKLAEKAGFKLYNEIVYSEYTDDEGNVIFPVEGTKSLKFMGKLF</sequence>
<evidence type="ECO:0000313" key="2">
    <source>
        <dbReference type="EMBL" id="KAK7590196.1"/>
    </source>
</evidence>
<protein>
    <recommendedName>
        <fullName evidence="1">N-acetyltransferase domain-containing protein</fullName>
    </recommendedName>
</protein>
<evidence type="ECO:0000259" key="1">
    <source>
        <dbReference type="PROSITE" id="PS51186"/>
    </source>
</evidence>
<reference evidence="2 3" key="1">
    <citation type="submission" date="2024-03" db="EMBL/GenBank/DDBJ databases">
        <title>Adaptation during the transition from Ophiocordyceps entomopathogen to insect associate is accompanied by gene loss and intensified selection.</title>
        <authorList>
            <person name="Ward C.M."/>
            <person name="Onetto C.A."/>
            <person name="Borneman A.R."/>
        </authorList>
    </citation>
    <scope>NUCLEOTIDE SEQUENCE [LARGE SCALE GENOMIC DNA]</scope>
    <source>
        <strain evidence="2">AWRI1</strain>
        <tissue evidence="2">Single Adult Female</tissue>
    </source>
</reference>
<feature type="domain" description="N-acetyltransferase" evidence="1">
    <location>
        <begin position="38"/>
        <end position="241"/>
    </location>
</feature>
<dbReference type="PANTHER" id="PTHR20905">
    <property type="entry name" value="N-ACETYLTRANSFERASE-RELATED"/>
    <property type="match status" value="1"/>
</dbReference>
<dbReference type="Gene3D" id="3.40.630.30">
    <property type="match status" value="1"/>
</dbReference>
<accession>A0AAN9TW86</accession>
<dbReference type="GO" id="GO:0008080">
    <property type="term" value="F:N-acetyltransferase activity"/>
    <property type="evidence" value="ECO:0007669"/>
    <property type="project" value="TreeGrafter"/>
</dbReference>
<dbReference type="Proteomes" id="UP001367676">
    <property type="component" value="Unassembled WGS sequence"/>
</dbReference>
<gene>
    <name evidence="2" type="ORF">V9T40_001809</name>
</gene>
<comment type="caution">
    <text evidence="2">The sequence shown here is derived from an EMBL/GenBank/DDBJ whole genome shotgun (WGS) entry which is preliminary data.</text>
</comment>
<evidence type="ECO:0000313" key="3">
    <source>
        <dbReference type="Proteomes" id="UP001367676"/>
    </source>
</evidence>
<dbReference type="InterPro" id="IPR000182">
    <property type="entry name" value="GNAT_dom"/>
</dbReference>
<dbReference type="InterPro" id="IPR016181">
    <property type="entry name" value="Acyl_CoA_acyltransferase"/>
</dbReference>
<dbReference type="PANTHER" id="PTHR20905:SF1">
    <property type="entry name" value="AT07410P-RELATED"/>
    <property type="match status" value="1"/>
</dbReference>
<dbReference type="AlphaFoldDB" id="A0AAN9TW86"/>
<dbReference type="Pfam" id="PF00583">
    <property type="entry name" value="Acetyltransf_1"/>
    <property type="match status" value="1"/>
</dbReference>
<organism evidence="2 3">
    <name type="scientific">Parthenolecanium corni</name>
    <dbReference type="NCBI Taxonomy" id="536013"/>
    <lineage>
        <taxon>Eukaryota</taxon>
        <taxon>Metazoa</taxon>
        <taxon>Ecdysozoa</taxon>
        <taxon>Arthropoda</taxon>
        <taxon>Hexapoda</taxon>
        <taxon>Insecta</taxon>
        <taxon>Pterygota</taxon>
        <taxon>Neoptera</taxon>
        <taxon>Paraneoptera</taxon>
        <taxon>Hemiptera</taxon>
        <taxon>Sternorrhyncha</taxon>
        <taxon>Coccoidea</taxon>
        <taxon>Coccidae</taxon>
        <taxon>Parthenolecanium</taxon>
    </lineage>
</organism>